<gene>
    <name evidence="2" type="ORF">COLO4_32330</name>
</gene>
<evidence type="ECO:0000259" key="1">
    <source>
        <dbReference type="PROSITE" id="PS50144"/>
    </source>
</evidence>
<protein>
    <submittedName>
        <fullName evidence="2">TRAF-like family protein</fullName>
    </submittedName>
</protein>
<dbReference type="Gene3D" id="2.60.210.10">
    <property type="entry name" value="Apoptosis, Tumor Necrosis Factor Receptor Associated Protein 2, Chain A"/>
    <property type="match status" value="3"/>
</dbReference>
<dbReference type="Proteomes" id="UP000187203">
    <property type="component" value="Unassembled WGS sequence"/>
</dbReference>
<name>A0A1R3GZY1_9ROSI</name>
<dbReference type="SUPFAM" id="SSF49599">
    <property type="entry name" value="TRAF domain-like"/>
    <property type="match status" value="1"/>
</dbReference>
<organism evidence="2 3">
    <name type="scientific">Corchorus olitorius</name>
    <dbReference type="NCBI Taxonomy" id="93759"/>
    <lineage>
        <taxon>Eukaryota</taxon>
        <taxon>Viridiplantae</taxon>
        <taxon>Streptophyta</taxon>
        <taxon>Embryophyta</taxon>
        <taxon>Tracheophyta</taxon>
        <taxon>Spermatophyta</taxon>
        <taxon>Magnoliopsida</taxon>
        <taxon>eudicotyledons</taxon>
        <taxon>Gunneridae</taxon>
        <taxon>Pentapetalae</taxon>
        <taxon>rosids</taxon>
        <taxon>malvids</taxon>
        <taxon>Malvales</taxon>
        <taxon>Malvaceae</taxon>
        <taxon>Grewioideae</taxon>
        <taxon>Apeibeae</taxon>
        <taxon>Corchorus</taxon>
    </lineage>
</organism>
<dbReference type="OrthoDB" id="192247at2759"/>
<sequence>MMEATITSSRKEVPAHNVLKIETFWSVVSSIDKYESHVFEASGYKWKLLFYPKKTHEGIHDISLNLGISEKDNTLSLLGRSMPWKLRLCRKLRLYPKGNGEGKGKCVSIYLEVHNPQNHSPGWENNTGWGFGNFLSLADLNSPTNGYLVGYTLSVEGEIIAFSEQKGNMESDEMLKDELELTMARPFWLF</sequence>
<keyword evidence="3" id="KW-1185">Reference proteome</keyword>
<evidence type="ECO:0000313" key="2">
    <source>
        <dbReference type="EMBL" id="OMO63550.1"/>
    </source>
</evidence>
<dbReference type="InterPro" id="IPR002083">
    <property type="entry name" value="MATH/TRAF_dom"/>
</dbReference>
<dbReference type="PROSITE" id="PS50144">
    <property type="entry name" value="MATH"/>
    <property type="match status" value="1"/>
</dbReference>
<dbReference type="PANTHER" id="PTHR46162">
    <property type="entry name" value="TRAF-LIKE FAMILY PROTEIN"/>
    <property type="match status" value="1"/>
</dbReference>
<accession>A0A1R3GZY1</accession>
<dbReference type="InterPro" id="IPR008974">
    <property type="entry name" value="TRAF-like"/>
</dbReference>
<dbReference type="CDD" id="cd00121">
    <property type="entry name" value="MATH"/>
    <property type="match status" value="1"/>
</dbReference>
<reference evidence="3" key="1">
    <citation type="submission" date="2013-09" db="EMBL/GenBank/DDBJ databases">
        <title>Corchorus olitorius genome sequencing.</title>
        <authorList>
            <person name="Alam M."/>
            <person name="Haque M.S."/>
            <person name="Islam M.S."/>
            <person name="Emdad E.M."/>
            <person name="Islam M.M."/>
            <person name="Ahmed B."/>
            <person name="Halim A."/>
            <person name="Hossen Q.M.M."/>
            <person name="Hossain M.Z."/>
            <person name="Ahmed R."/>
            <person name="Khan M.M."/>
            <person name="Islam R."/>
            <person name="Rashid M.M."/>
            <person name="Khan S.A."/>
            <person name="Rahman M.S."/>
            <person name="Alam M."/>
            <person name="Yahiya A.S."/>
            <person name="Khan M.S."/>
            <person name="Azam M.S."/>
            <person name="Haque T."/>
            <person name="Lashkar M.Z.H."/>
            <person name="Akhand A.I."/>
            <person name="Morshed G."/>
            <person name="Roy S."/>
            <person name="Uddin K.S."/>
            <person name="Rabeya T."/>
            <person name="Hossain A.S."/>
            <person name="Chowdhury A."/>
            <person name="Snigdha A.R."/>
            <person name="Mortoza M.S."/>
            <person name="Matin S.A."/>
            <person name="Hoque S.M.E."/>
            <person name="Islam M.K."/>
            <person name="Roy D.K."/>
            <person name="Haider R."/>
            <person name="Moosa M.M."/>
            <person name="Elias S.M."/>
            <person name="Hasan A.M."/>
            <person name="Jahan S."/>
            <person name="Shafiuddin M."/>
            <person name="Mahmood N."/>
            <person name="Shommy N.S."/>
        </authorList>
    </citation>
    <scope>NUCLEOTIDE SEQUENCE [LARGE SCALE GENOMIC DNA]</scope>
    <source>
        <strain evidence="3">cv. O-4</strain>
    </source>
</reference>
<feature type="domain" description="MATH" evidence="1">
    <location>
        <begin position="14"/>
        <end position="159"/>
    </location>
</feature>
<dbReference type="Pfam" id="PF00917">
    <property type="entry name" value="MATH"/>
    <property type="match status" value="1"/>
</dbReference>
<proteinExistence type="predicted"/>
<dbReference type="PANTHER" id="PTHR46162:SF40">
    <property type="entry name" value="TRAF-LIKE FAMILY PROTEIN"/>
    <property type="match status" value="1"/>
</dbReference>
<dbReference type="EMBL" id="AWUE01021101">
    <property type="protein sequence ID" value="OMO63550.1"/>
    <property type="molecule type" value="Genomic_DNA"/>
</dbReference>
<dbReference type="AlphaFoldDB" id="A0A1R3GZY1"/>
<evidence type="ECO:0000313" key="3">
    <source>
        <dbReference type="Proteomes" id="UP000187203"/>
    </source>
</evidence>
<comment type="caution">
    <text evidence="2">The sequence shown here is derived from an EMBL/GenBank/DDBJ whole genome shotgun (WGS) entry which is preliminary data.</text>
</comment>
<dbReference type="STRING" id="93759.A0A1R3GZY1"/>